<dbReference type="PANTHER" id="PTHR11085">
    <property type="entry name" value="NAD-DEPENDENT PROTEIN DEACYLASE SIRTUIN-5, MITOCHONDRIAL-RELATED"/>
    <property type="match status" value="1"/>
</dbReference>
<evidence type="ECO:0000256" key="4">
    <source>
        <dbReference type="ARBA" id="ARBA00022723"/>
    </source>
</evidence>
<feature type="domain" description="Deacetylase sirtuin-type" evidence="9">
    <location>
        <begin position="207"/>
        <end position="491"/>
    </location>
</feature>
<feature type="region of interest" description="Disordered" evidence="8">
    <location>
        <begin position="1"/>
        <end position="123"/>
    </location>
</feature>
<reference evidence="10" key="1">
    <citation type="submission" date="2022-07" db="EMBL/GenBank/DDBJ databases">
        <title>Phylogenomic reconstructions and comparative analyses of Kickxellomycotina fungi.</title>
        <authorList>
            <person name="Reynolds N.K."/>
            <person name="Stajich J.E."/>
            <person name="Barry K."/>
            <person name="Grigoriev I.V."/>
            <person name="Crous P."/>
            <person name="Smith M.E."/>
        </authorList>
    </citation>
    <scope>NUCLEOTIDE SEQUENCE</scope>
    <source>
        <strain evidence="10">RSA 567</strain>
    </source>
</reference>
<evidence type="ECO:0000256" key="5">
    <source>
        <dbReference type="ARBA" id="ARBA00022833"/>
    </source>
</evidence>
<keyword evidence="11" id="KW-1185">Reference proteome</keyword>
<dbReference type="AlphaFoldDB" id="A0A9W8B391"/>
<proteinExistence type="inferred from homology"/>
<feature type="binding site" evidence="7">
    <location>
        <position position="364"/>
    </location>
    <ligand>
        <name>Zn(2+)</name>
        <dbReference type="ChEBI" id="CHEBI:29105"/>
    </ligand>
</feature>
<evidence type="ECO:0000256" key="6">
    <source>
        <dbReference type="ARBA" id="ARBA00023027"/>
    </source>
</evidence>
<dbReference type="GO" id="GO:0046970">
    <property type="term" value="F:histone H4K16 deacetylase activity, NAD-dependent"/>
    <property type="evidence" value="ECO:0007669"/>
    <property type="project" value="TreeGrafter"/>
</dbReference>
<dbReference type="InterPro" id="IPR003000">
    <property type="entry name" value="Sirtuin"/>
</dbReference>
<evidence type="ECO:0000256" key="3">
    <source>
        <dbReference type="ARBA" id="ARBA00022679"/>
    </source>
</evidence>
<keyword evidence="6" id="KW-0520">NAD</keyword>
<feature type="region of interest" description="Disordered" evidence="8">
    <location>
        <begin position="378"/>
        <end position="403"/>
    </location>
</feature>
<organism evidence="10 11">
    <name type="scientific">Dimargaris verticillata</name>
    <dbReference type="NCBI Taxonomy" id="2761393"/>
    <lineage>
        <taxon>Eukaryota</taxon>
        <taxon>Fungi</taxon>
        <taxon>Fungi incertae sedis</taxon>
        <taxon>Zoopagomycota</taxon>
        <taxon>Kickxellomycotina</taxon>
        <taxon>Dimargaritomycetes</taxon>
        <taxon>Dimargaritales</taxon>
        <taxon>Dimargaritaceae</taxon>
        <taxon>Dimargaris</taxon>
    </lineage>
</organism>
<evidence type="ECO:0000256" key="2">
    <source>
        <dbReference type="ARBA" id="ARBA00006924"/>
    </source>
</evidence>
<dbReference type="Pfam" id="PF02146">
    <property type="entry name" value="SIR2"/>
    <property type="match status" value="1"/>
</dbReference>
<feature type="binding site" evidence="7">
    <location>
        <position position="367"/>
    </location>
    <ligand>
        <name>Zn(2+)</name>
        <dbReference type="ChEBI" id="CHEBI:29105"/>
    </ligand>
</feature>
<feature type="binding site" evidence="7">
    <location>
        <position position="343"/>
    </location>
    <ligand>
        <name>Zn(2+)</name>
        <dbReference type="ChEBI" id="CHEBI:29105"/>
    </ligand>
</feature>
<dbReference type="Proteomes" id="UP001151582">
    <property type="component" value="Unassembled WGS sequence"/>
</dbReference>
<sequence length="578" mass="63491">MATSNQPASVPPRESDAVSSPPEKRPASQAVSEQALRHFALGATVHECQSPRDPDTGESPAKRVRVVASTSSNDGESAGSLSPRLRPRPTAQLVPADPLAASMSDQTSDVDVESSRPVSPATLAMDGDGIDAYFSEDEKHFLRLEARDCGLFEFIDRYVVDQGLPVRALLSAFSSRIAADLPATASDLDLLPLLRLTVARFLRHRDKLATLNTVEDVVALLAKTRRIMILTGAGISVSCGIPDFRSPNGIYARLGQFGLDDPQQMFDIECFSESPNVFYSFARELYPSNFQPSPSHRFIRLVETRGQLLRNYTQNIDTLEQQARIERVIQCHGSFATASCIRCGYQVSGDAIKDDIFAQRVPQCTQCQATAAKAPVARPRAHRWASDNDEKEEEDNHPPGIMKPDITFFGENLPRAFEESFLKDREQVDLLLVMGSSLKVAPVSEVMAQLPSHIPQVLVNKTPNLHMNFDVQLLGDCDGILAYLCHQLGWDLTHDRLPGGSVLSPAFAETVDQLRVAPRPMATPAPGTDSAQEPADPLALTYPTHWHLFQGAEVTAKDLSLAHTRYPPEWFDLAHPDP</sequence>
<gene>
    <name evidence="10" type="primary">SIR2</name>
    <name evidence="10" type="ORF">H4R34_004968</name>
</gene>
<protein>
    <submittedName>
        <fullName evidence="10">NAD-dependent histone deacetylase sir2</fullName>
    </submittedName>
</protein>
<dbReference type="InterPro" id="IPR026590">
    <property type="entry name" value="Ssirtuin_cat_dom"/>
</dbReference>
<dbReference type="GO" id="GO:0005634">
    <property type="term" value="C:nucleus"/>
    <property type="evidence" value="ECO:0007669"/>
    <property type="project" value="TreeGrafter"/>
</dbReference>
<dbReference type="SUPFAM" id="SSF52467">
    <property type="entry name" value="DHS-like NAD/FAD-binding domain"/>
    <property type="match status" value="1"/>
</dbReference>
<dbReference type="PANTHER" id="PTHR11085:SF9">
    <property type="entry name" value="NAD-DEPENDENT PROTEIN DEACETYLASE SIRTUIN-1"/>
    <property type="match status" value="1"/>
</dbReference>
<dbReference type="Gene3D" id="3.30.1600.10">
    <property type="entry name" value="SIR2/SIRT2 'Small Domain"/>
    <property type="match status" value="1"/>
</dbReference>
<dbReference type="EMBL" id="JANBQB010000763">
    <property type="protein sequence ID" value="KAJ1973759.1"/>
    <property type="molecule type" value="Genomic_DNA"/>
</dbReference>
<comment type="cofactor">
    <cofactor evidence="1">
        <name>Zn(2+)</name>
        <dbReference type="ChEBI" id="CHEBI:29105"/>
    </cofactor>
</comment>
<feature type="binding site" evidence="7">
    <location>
        <position position="340"/>
    </location>
    <ligand>
        <name>Zn(2+)</name>
        <dbReference type="ChEBI" id="CHEBI:29105"/>
    </ligand>
</feature>
<comment type="caution">
    <text evidence="10">The sequence shown here is derived from an EMBL/GenBank/DDBJ whole genome shotgun (WGS) entry which is preliminary data.</text>
</comment>
<dbReference type="Gene3D" id="3.40.50.1220">
    <property type="entry name" value="TPP-binding domain"/>
    <property type="match status" value="1"/>
</dbReference>
<dbReference type="InterPro" id="IPR029035">
    <property type="entry name" value="DHS-like_NAD/FAD-binding_dom"/>
</dbReference>
<keyword evidence="3" id="KW-0808">Transferase</keyword>
<evidence type="ECO:0000256" key="8">
    <source>
        <dbReference type="SAM" id="MobiDB-lite"/>
    </source>
</evidence>
<keyword evidence="5 7" id="KW-0862">Zinc</keyword>
<evidence type="ECO:0000256" key="7">
    <source>
        <dbReference type="PROSITE-ProRule" id="PRU00236"/>
    </source>
</evidence>
<evidence type="ECO:0000313" key="11">
    <source>
        <dbReference type="Proteomes" id="UP001151582"/>
    </source>
</evidence>
<accession>A0A9W8B391</accession>
<dbReference type="PROSITE" id="PS50305">
    <property type="entry name" value="SIRTUIN"/>
    <property type="match status" value="1"/>
</dbReference>
<dbReference type="InterPro" id="IPR050134">
    <property type="entry name" value="NAD-dep_sirtuin_deacylases"/>
</dbReference>
<evidence type="ECO:0000313" key="10">
    <source>
        <dbReference type="EMBL" id="KAJ1973759.1"/>
    </source>
</evidence>
<evidence type="ECO:0000259" key="9">
    <source>
        <dbReference type="PROSITE" id="PS50305"/>
    </source>
</evidence>
<dbReference type="InterPro" id="IPR026591">
    <property type="entry name" value="Sirtuin_cat_small_dom_sf"/>
</dbReference>
<comment type="similarity">
    <text evidence="2">Belongs to the sirtuin family. Class I subfamily.</text>
</comment>
<name>A0A9W8B391_9FUNG</name>
<feature type="active site" description="Proton acceptor" evidence="7">
    <location>
        <position position="332"/>
    </location>
</feature>
<dbReference type="OrthoDB" id="420264at2759"/>
<keyword evidence="4 7" id="KW-0479">Metal-binding</keyword>
<evidence type="ECO:0000256" key="1">
    <source>
        <dbReference type="ARBA" id="ARBA00001947"/>
    </source>
</evidence>
<dbReference type="GO" id="GO:0070403">
    <property type="term" value="F:NAD+ binding"/>
    <property type="evidence" value="ECO:0007669"/>
    <property type="project" value="InterPro"/>
</dbReference>
<dbReference type="GO" id="GO:0046872">
    <property type="term" value="F:metal ion binding"/>
    <property type="evidence" value="ECO:0007669"/>
    <property type="project" value="UniProtKB-KW"/>
</dbReference>